<dbReference type="RefSeq" id="WP_188083926.1">
    <property type="nucleotide sequence ID" value="NZ_JACIEU010000022.1"/>
</dbReference>
<dbReference type="AlphaFoldDB" id="A0A7W6LUV2"/>
<name>A0A7W6LUV2_9SPHN</name>
<accession>A0A7W6LUV2</accession>
<keyword evidence="2" id="KW-1185">Reference proteome</keyword>
<dbReference type="EMBL" id="JACIEU010000022">
    <property type="protein sequence ID" value="MBB4150587.1"/>
    <property type="molecule type" value="Genomic_DNA"/>
</dbReference>
<reference evidence="1 2" key="1">
    <citation type="submission" date="2020-08" db="EMBL/GenBank/DDBJ databases">
        <title>Genomic Encyclopedia of Type Strains, Phase IV (KMG-IV): sequencing the most valuable type-strain genomes for metagenomic binning, comparative biology and taxonomic classification.</title>
        <authorList>
            <person name="Goeker M."/>
        </authorList>
    </citation>
    <scope>NUCLEOTIDE SEQUENCE [LARGE SCALE GENOMIC DNA]</scope>
    <source>
        <strain evidence="1 2">DSM 19371</strain>
    </source>
</reference>
<gene>
    <name evidence="1" type="ORF">GGQ90_004394</name>
</gene>
<protein>
    <submittedName>
        <fullName evidence="1">Uncharacterized protein</fullName>
    </submittedName>
</protein>
<evidence type="ECO:0000313" key="1">
    <source>
        <dbReference type="EMBL" id="MBB4150587.1"/>
    </source>
</evidence>
<organism evidence="1 2">
    <name type="scientific">Sphingobium scionense</name>
    <dbReference type="NCBI Taxonomy" id="1404341"/>
    <lineage>
        <taxon>Bacteria</taxon>
        <taxon>Pseudomonadati</taxon>
        <taxon>Pseudomonadota</taxon>
        <taxon>Alphaproteobacteria</taxon>
        <taxon>Sphingomonadales</taxon>
        <taxon>Sphingomonadaceae</taxon>
        <taxon>Sphingobium</taxon>
    </lineage>
</organism>
<comment type="caution">
    <text evidence="1">The sequence shown here is derived from an EMBL/GenBank/DDBJ whole genome shotgun (WGS) entry which is preliminary data.</text>
</comment>
<dbReference type="Proteomes" id="UP000590524">
    <property type="component" value="Unassembled WGS sequence"/>
</dbReference>
<proteinExistence type="predicted"/>
<evidence type="ECO:0000313" key="2">
    <source>
        <dbReference type="Proteomes" id="UP000590524"/>
    </source>
</evidence>
<sequence length="67" mass="7361">MALPDYRALAAQAHADADAATLANVRDRCLRAENAWLEMARRQDLTENARARRDAVAAAAAADRRQI</sequence>